<keyword evidence="3" id="KW-1185">Reference proteome</keyword>
<dbReference type="EMBL" id="MVIJ01000038">
    <property type="protein sequence ID" value="ORB71669.1"/>
    <property type="molecule type" value="Genomic_DNA"/>
</dbReference>
<organism evidence="2 3">
    <name type="scientific">Mycobacterium scrofulaceum</name>
    <dbReference type="NCBI Taxonomy" id="1783"/>
    <lineage>
        <taxon>Bacteria</taxon>
        <taxon>Bacillati</taxon>
        <taxon>Actinomycetota</taxon>
        <taxon>Actinomycetes</taxon>
        <taxon>Mycobacteriales</taxon>
        <taxon>Mycobacteriaceae</taxon>
        <taxon>Mycobacterium</taxon>
    </lineage>
</organism>
<proteinExistence type="predicted"/>
<gene>
    <name evidence="2" type="ORF">BST44_21290</name>
</gene>
<dbReference type="AlphaFoldDB" id="A0A1X0KAV0"/>
<reference evidence="2 3" key="1">
    <citation type="submission" date="2017-02" db="EMBL/GenBank/DDBJ databases">
        <title>The new phylogeny of genus Mycobacterium.</title>
        <authorList>
            <person name="Tortoli E."/>
            <person name="Trovato A."/>
            <person name="Cirillo D.M."/>
        </authorList>
    </citation>
    <scope>NUCLEOTIDE SEQUENCE [LARGE SCALE GENOMIC DNA]</scope>
    <source>
        <strain evidence="2 3">DSM 43992</strain>
    </source>
</reference>
<accession>A0A1X0KAV0</accession>
<protein>
    <submittedName>
        <fullName evidence="2">Uncharacterized protein</fullName>
    </submittedName>
</protein>
<evidence type="ECO:0000313" key="2">
    <source>
        <dbReference type="EMBL" id="ORB71669.1"/>
    </source>
</evidence>
<sequence length="117" mass="13164">MAFMRIWEWETMPELAGNLFDYLMRKLVESLDSVVESPPPDEHDTVVVVTEKMPSLNVPIPDDPSLRMAFYDALGRSVDQGRVHEFLNMVWNHDAQPETPDRSAAELGSTSRSSASA</sequence>
<name>A0A1X0KAV0_MYCSC</name>
<evidence type="ECO:0000313" key="3">
    <source>
        <dbReference type="Proteomes" id="UP000192601"/>
    </source>
</evidence>
<feature type="region of interest" description="Disordered" evidence="1">
    <location>
        <begin position="94"/>
        <end position="117"/>
    </location>
</feature>
<comment type="caution">
    <text evidence="2">The sequence shown here is derived from an EMBL/GenBank/DDBJ whole genome shotgun (WGS) entry which is preliminary data.</text>
</comment>
<feature type="compositionally biased region" description="Polar residues" evidence="1">
    <location>
        <begin position="108"/>
        <end position="117"/>
    </location>
</feature>
<dbReference type="Proteomes" id="UP000192601">
    <property type="component" value="Unassembled WGS sequence"/>
</dbReference>
<feature type="compositionally biased region" description="Basic and acidic residues" evidence="1">
    <location>
        <begin position="95"/>
        <end position="104"/>
    </location>
</feature>
<evidence type="ECO:0000256" key="1">
    <source>
        <dbReference type="SAM" id="MobiDB-lite"/>
    </source>
</evidence>